<protein>
    <submittedName>
        <fullName evidence="1">Uncharacterized protein</fullName>
    </submittedName>
</protein>
<gene>
    <name evidence="1" type="ORF">AB675_10759</name>
</gene>
<dbReference type="OrthoDB" id="4161589at2759"/>
<dbReference type="STRING" id="1664694.A0A0N1NZP3"/>
<dbReference type="InterPro" id="IPR021833">
    <property type="entry name" value="DUF3425"/>
</dbReference>
<dbReference type="Pfam" id="PF11905">
    <property type="entry name" value="DUF3425"/>
    <property type="match status" value="1"/>
</dbReference>
<dbReference type="VEuPathDB" id="FungiDB:AB675_10759"/>
<proteinExistence type="predicted"/>
<evidence type="ECO:0000313" key="2">
    <source>
        <dbReference type="Proteomes" id="UP000038010"/>
    </source>
</evidence>
<sequence length="211" mass="24176">MPLLDNSDTPLGRVYTDFQQIGRRLIAQGTHVDQIVPMGRVDVTLLFRRRRPGDPVNASTWAAEVVHMWQGILNDRVRLASALTLATLMGWLIHPTAETWARIPHYHRPTQLSRLKPHPAELDLLLGEVRDLLIDSYKDYVGPMSKAGWDFRQGLWERPLEDALDRDAEDGRVYIRPEFAALCYDVNNYTMNSSVLDTWPTLKTKLNISDD</sequence>
<keyword evidence="2" id="KW-1185">Reference proteome</keyword>
<dbReference type="GeneID" id="28731429"/>
<evidence type="ECO:0000313" key="1">
    <source>
        <dbReference type="EMBL" id="KPI40630.1"/>
    </source>
</evidence>
<dbReference type="Proteomes" id="UP000038010">
    <property type="component" value="Unassembled WGS sequence"/>
</dbReference>
<name>A0A0N1NZP3_9EURO</name>
<comment type="caution">
    <text evidence="1">The sequence shown here is derived from an EMBL/GenBank/DDBJ whole genome shotgun (WGS) entry which is preliminary data.</text>
</comment>
<dbReference type="PANTHER" id="PTHR37012:SF2">
    <property type="entry name" value="BZIP DOMAIN-CONTAINING PROTEIN-RELATED"/>
    <property type="match status" value="1"/>
</dbReference>
<accession>A0A0N1NZP3</accession>
<dbReference type="AlphaFoldDB" id="A0A0N1NZP3"/>
<organism evidence="1 2">
    <name type="scientific">Cyphellophora attinorum</name>
    <dbReference type="NCBI Taxonomy" id="1664694"/>
    <lineage>
        <taxon>Eukaryota</taxon>
        <taxon>Fungi</taxon>
        <taxon>Dikarya</taxon>
        <taxon>Ascomycota</taxon>
        <taxon>Pezizomycotina</taxon>
        <taxon>Eurotiomycetes</taxon>
        <taxon>Chaetothyriomycetidae</taxon>
        <taxon>Chaetothyriales</taxon>
        <taxon>Cyphellophoraceae</taxon>
        <taxon>Cyphellophora</taxon>
    </lineage>
</organism>
<reference evidence="1 2" key="1">
    <citation type="submission" date="2015-06" db="EMBL/GenBank/DDBJ databases">
        <title>Draft genome of the ant-associated black yeast Phialophora attae CBS 131958.</title>
        <authorList>
            <person name="Moreno L.F."/>
            <person name="Stielow B.J."/>
            <person name="de Hoog S."/>
            <person name="Vicente V.A."/>
            <person name="Weiss V.A."/>
            <person name="de Vries M."/>
            <person name="Cruz L.M."/>
            <person name="Souza E.M."/>
        </authorList>
    </citation>
    <scope>NUCLEOTIDE SEQUENCE [LARGE SCALE GENOMIC DNA]</scope>
    <source>
        <strain evidence="1 2">CBS 131958</strain>
    </source>
</reference>
<dbReference type="PANTHER" id="PTHR37012">
    <property type="entry name" value="B-ZIP TRANSCRIPTION FACTOR (EUROFUNG)-RELATED"/>
    <property type="match status" value="1"/>
</dbReference>
<dbReference type="EMBL" id="LFJN01000011">
    <property type="protein sequence ID" value="KPI40630.1"/>
    <property type="molecule type" value="Genomic_DNA"/>
</dbReference>
<dbReference type="RefSeq" id="XP_018000593.1">
    <property type="nucleotide sequence ID" value="XM_018139549.1"/>
</dbReference>